<dbReference type="Pfam" id="PF07690">
    <property type="entry name" value="MFS_1"/>
    <property type="match status" value="1"/>
</dbReference>
<evidence type="ECO:0000259" key="7">
    <source>
        <dbReference type="PROSITE" id="PS50850"/>
    </source>
</evidence>
<keyword evidence="4 6" id="KW-1133">Transmembrane helix</keyword>
<feature type="transmembrane region" description="Helical" evidence="6">
    <location>
        <begin position="440"/>
        <end position="461"/>
    </location>
</feature>
<dbReference type="Gene3D" id="1.20.1720.10">
    <property type="entry name" value="Multidrug resistance protein D"/>
    <property type="match status" value="1"/>
</dbReference>
<dbReference type="InterPro" id="IPR011701">
    <property type="entry name" value="MFS"/>
</dbReference>
<feature type="transmembrane region" description="Helical" evidence="6">
    <location>
        <begin position="363"/>
        <end position="387"/>
    </location>
</feature>
<feature type="transmembrane region" description="Helical" evidence="6">
    <location>
        <begin position="199"/>
        <end position="221"/>
    </location>
</feature>
<accession>A0ABY5D2T5</accession>
<feature type="domain" description="Major facilitator superfamily (MFS) profile" evidence="7">
    <location>
        <begin position="12"/>
        <end position="465"/>
    </location>
</feature>
<feature type="transmembrane region" description="Helical" evidence="6">
    <location>
        <begin position="46"/>
        <end position="68"/>
    </location>
</feature>
<proteinExistence type="predicted"/>
<evidence type="ECO:0000256" key="2">
    <source>
        <dbReference type="ARBA" id="ARBA00022448"/>
    </source>
</evidence>
<evidence type="ECO:0000256" key="5">
    <source>
        <dbReference type="ARBA" id="ARBA00023136"/>
    </source>
</evidence>
<feature type="transmembrane region" description="Helical" evidence="6">
    <location>
        <begin position="227"/>
        <end position="245"/>
    </location>
</feature>
<feature type="transmembrane region" description="Helical" evidence="6">
    <location>
        <begin position="399"/>
        <end position="420"/>
    </location>
</feature>
<feature type="transmembrane region" description="Helical" evidence="6">
    <location>
        <begin position="165"/>
        <end position="187"/>
    </location>
</feature>
<reference evidence="8" key="1">
    <citation type="submission" date="2022-06" db="EMBL/GenBank/DDBJ databases">
        <authorList>
            <person name="Ping M."/>
        </authorList>
    </citation>
    <scope>NUCLEOTIDE SEQUENCE</scope>
    <source>
        <strain evidence="8">JCM11759T</strain>
    </source>
</reference>
<comment type="subcellular location">
    <subcellularLocation>
        <location evidence="1">Cell membrane</location>
        <topology evidence="1">Multi-pass membrane protein</topology>
    </subcellularLocation>
</comment>
<evidence type="ECO:0000256" key="3">
    <source>
        <dbReference type="ARBA" id="ARBA00022692"/>
    </source>
</evidence>
<evidence type="ECO:0000313" key="9">
    <source>
        <dbReference type="Proteomes" id="UP001055940"/>
    </source>
</evidence>
<dbReference type="InterPro" id="IPR036259">
    <property type="entry name" value="MFS_trans_sf"/>
</dbReference>
<dbReference type="Gene3D" id="1.20.1250.20">
    <property type="entry name" value="MFS general substrate transporter like domains"/>
    <property type="match status" value="1"/>
</dbReference>
<sequence length="476" mass="48653">MKTAASPSPGWTLAVLVIAAALMAVDLTIVAVALPQIGADLPGATLVGLQWVVVGYTLAFGTLVLPAASLGDRIGARTMFLCGVVVFTVASLLCGLAWDLTSLVAFRLVKGAAAAVVSANVMPLLSRAYDEDRRPMAIAVWTASLMAAATLAPVLGGFLVETAGWRSMFLINLPIGTVALLVGLRVLSPDTRRARGAGFDWTGAVLVALVLLLVNLGLTAAQDGGSWWVAVWTGAAAVFALGYALHQRRVELPVLDLALFRIRSFLGVTVLALLTRVGLIGGTVYFVLYLQDGHGLNPLETGLLILPVGVGTVVGALAAGKAQARFSAGSVMTFGFVFLTAGGAVFAWQAWNVHDPLWYLPTMALWGLANGVVNAPLMAVATAVVPAERVGMATGVVNSSFPLGAALGTLGMGAAFTASLSTGGEPGAAPALTALGQATGTVYAVIAAVCLLGVFVAAFLVRSPNPTATEATPAPR</sequence>
<gene>
    <name evidence="8" type="ORF">NE857_18825</name>
</gene>
<feature type="transmembrane region" description="Helical" evidence="6">
    <location>
        <begin position="80"/>
        <end position="98"/>
    </location>
</feature>
<evidence type="ECO:0000256" key="6">
    <source>
        <dbReference type="SAM" id="Phobius"/>
    </source>
</evidence>
<dbReference type="InterPro" id="IPR020846">
    <property type="entry name" value="MFS_dom"/>
</dbReference>
<keyword evidence="5 6" id="KW-0472">Membrane</keyword>
<feature type="transmembrane region" description="Helical" evidence="6">
    <location>
        <begin position="331"/>
        <end position="351"/>
    </location>
</feature>
<feature type="transmembrane region" description="Helical" evidence="6">
    <location>
        <begin position="137"/>
        <end position="159"/>
    </location>
</feature>
<keyword evidence="2" id="KW-0813">Transport</keyword>
<feature type="transmembrane region" description="Helical" evidence="6">
    <location>
        <begin position="302"/>
        <end position="319"/>
    </location>
</feature>
<dbReference type="EMBL" id="CP099837">
    <property type="protein sequence ID" value="USY17398.1"/>
    <property type="molecule type" value="Genomic_DNA"/>
</dbReference>
<protein>
    <submittedName>
        <fullName evidence="8">MFS transporter</fullName>
    </submittedName>
</protein>
<feature type="transmembrane region" description="Helical" evidence="6">
    <location>
        <begin position="12"/>
        <end position="34"/>
    </location>
</feature>
<keyword evidence="3 6" id="KW-0812">Transmembrane</keyword>
<feature type="transmembrane region" description="Helical" evidence="6">
    <location>
        <begin position="265"/>
        <end position="290"/>
    </location>
</feature>
<dbReference type="Proteomes" id="UP001055940">
    <property type="component" value="Chromosome"/>
</dbReference>
<feature type="transmembrane region" description="Helical" evidence="6">
    <location>
        <begin position="104"/>
        <end position="125"/>
    </location>
</feature>
<dbReference type="PANTHER" id="PTHR42718:SF9">
    <property type="entry name" value="MAJOR FACILITATOR SUPERFAMILY MULTIDRUG TRANSPORTER MFSC"/>
    <property type="match status" value="1"/>
</dbReference>
<evidence type="ECO:0000256" key="1">
    <source>
        <dbReference type="ARBA" id="ARBA00004651"/>
    </source>
</evidence>
<name>A0ABY5D2T5_9ACTN</name>
<dbReference type="PROSITE" id="PS50850">
    <property type="entry name" value="MFS"/>
    <property type="match status" value="1"/>
</dbReference>
<dbReference type="RefSeq" id="WP_254416971.1">
    <property type="nucleotide sequence ID" value="NZ_BAAAJB010000069.1"/>
</dbReference>
<organism evidence="8 9">
    <name type="scientific">Nocardiopsis exhalans</name>
    <dbReference type="NCBI Taxonomy" id="163604"/>
    <lineage>
        <taxon>Bacteria</taxon>
        <taxon>Bacillati</taxon>
        <taxon>Actinomycetota</taxon>
        <taxon>Actinomycetes</taxon>
        <taxon>Streptosporangiales</taxon>
        <taxon>Nocardiopsidaceae</taxon>
        <taxon>Nocardiopsis</taxon>
    </lineage>
</organism>
<evidence type="ECO:0000256" key="4">
    <source>
        <dbReference type="ARBA" id="ARBA00022989"/>
    </source>
</evidence>
<dbReference type="PANTHER" id="PTHR42718">
    <property type="entry name" value="MAJOR FACILITATOR SUPERFAMILY MULTIDRUG TRANSPORTER MFSC"/>
    <property type="match status" value="1"/>
</dbReference>
<evidence type="ECO:0000313" key="8">
    <source>
        <dbReference type="EMBL" id="USY17398.1"/>
    </source>
</evidence>
<dbReference type="SUPFAM" id="SSF103473">
    <property type="entry name" value="MFS general substrate transporter"/>
    <property type="match status" value="1"/>
</dbReference>
<keyword evidence="9" id="KW-1185">Reference proteome</keyword>